<evidence type="ECO:0000313" key="2">
    <source>
        <dbReference type="EMBL" id="KJH73343.1"/>
    </source>
</evidence>
<dbReference type="SUPFAM" id="SSF53474">
    <property type="entry name" value="alpha/beta-Hydrolases"/>
    <property type="match status" value="1"/>
</dbReference>
<name>A0A0D8ZX52_9CYAN</name>
<dbReference type="RefSeq" id="WP_045052684.1">
    <property type="nucleotide sequence ID" value="NZ_CAWMDP010000017.1"/>
</dbReference>
<dbReference type="PRINTS" id="PR00412">
    <property type="entry name" value="EPOXHYDRLASE"/>
</dbReference>
<dbReference type="Proteomes" id="UP000032452">
    <property type="component" value="Unassembled WGS sequence"/>
</dbReference>
<reference evidence="2 3" key="1">
    <citation type="submission" date="2015-02" db="EMBL/GenBank/DDBJ databases">
        <title>Draft genome of a novel marine cyanobacterium (Chroococcales) isolated from South Atlantic Ocean.</title>
        <authorList>
            <person name="Rigonato J."/>
            <person name="Alvarenga D.O."/>
            <person name="Branco L.H."/>
            <person name="Varani A.M."/>
            <person name="Brandini F.P."/>
            <person name="Fiore M.F."/>
        </authorList>
    </citation>
    <scope>NUCLEOTIDE SEQUENCE [LARGE SCALE GENOMIC DNA]</scope>
    <source>
        <strain evidence="2 3">CENA595</strain>
    </source>
</reference>
<dbReference type="PANTHER" id="PTHR46438">
    <property type="entry name" value="ALPHA/BETA-HYDROLASES SUPERFAMILY PROTEIN"/>
    <property type="match status" value="1"/>
</dbReference>
<dbReference type="AlphaFoldDB" id="A0A0D8ZX52"/>
<dbReference type="STRING" id="1618023.UH38_00725"/>
<accession>A0A0D8ZX52</accession>
<evidence type="ECO:0000313" key="3">
    <source>
        <dbReference type="Proteomes" id="UP000032452"/>
    </source>
</evidence>
<protein>
    <submittedName>
        <fullName evidence="2">Alpha/beta hydrolase</fullName>
    </submittedName>
</protein>
<dbReference type="PANTHER" id="PTHR46438:SF2">
    <property type="entry name" value="ALPHA_BETA-HYDROLASES SUPERFAMILY PROTEIN"/>
    <property type="match status" value="1"/>
</dbReference>
<dbReference type="OrthoDB" id="9780765at2"/>
<organism evidence="2 3">
    <name type="scientific">Aliterella atlantica CENA595</name>
    <dbReference type="NCBI Taxonomy" id="1618023"/>
    <lineage>
        <taxon>Bacteria</taxon>
        <taxon>Bacillati</taxon>
        <taxon>Cyanobacteriota</taxon>
        <taxon>Cyanophyceae</taxon>
        <taxon>Chroococcidiopsidales</taxon>
        <taxon>Aliterellaceae</taxon>
        <taxon>Aliterella</taxon>
    </lineage>
</organism>
<evidence type="ECO:0000259" key="1">
    <source>
        <dbReference type="Pfam" id="PF00561"/>
    </source>
</evidence>
<dbReference type="Pfam" id="PF00561">
    <property type="entry name" value="Abhydrolase_1"/>
    <property type="match status" value="1"/>
</dbReference>
<dbReference type="GO" id="GO:0016787">
    <property type="term" value="F:hydrolase activity"/>
    <property type="evidence" value="ECO:0007669"/>
    <property type="project" value="UniProtKB-KW"/>
</dbReference>
<dbReference type="InterPro" id="IPR000639">
    <property type="entry name" value="Epox_hydrolase-like"/>
</dbReference>
<dbReference type="InterPro" id="IPR000073">
    <property type="entry name" value="AB_hydrolase_1"/>
</dbReference>
<dbReference type="PRINTS" id="PR00111">
    <property type="entry name" value="ABHYDROLASE"/>
</dbReference>
<gene>
    <name evidence="2" type="ORF">UH38_00725</name>
</gene>
<feature type="domain" description="AB hydrolase-1" evidence="1">
    <location>
        <begin position="38"/>
        <end position="283"/>
    </location>
</feature>
<dbReference type="InterPro" id="IPR029058">
    <property type="entry name" value="AB_hydrolase_fold"/>
</dbReference>
<sequence length="309" mass="34212">MVISLDWQHRVGSQRDWVWRGWQTRYTYIRSESKTGTPLILLHGFGASIGHWRNNLSVLAQSHTVYALDMLGFGASEKPAVDYSVALWVDQVYDFWRTFIRTPAILIGNSTGSQVTLAAAAMHPEMVQGVVMLSLPDLSVREEAMPKLLRPAIAAIENLVASPLLLKAIFRVVRRPGIVKRWAGMAYANSEAVTDELVDILVGPAQDRGSASAFAGVLRAMIGSQFAPSVKSVLPSLKMPILLIWGQQDRMVPPIFARQFADYNPEYVQLLSLENAGHCAHDECPDEVNQAILDWIKGFNSRAMRAAIA</sequence>
<proteinExistence type="predicted"/>
<comment type="caution">
    <text evidence="2">The sequence shown here is derived from an EMBL/GenBank/DDBJ whole genome shotgun (WGS) entry which is preliminary data.</text>
</comment>
<dbReference type="Gene3D" id="3.40.50.1820">
    <property type="entry name" value="alpha/beta hydrolase"/>
    <property type="match status" value="1"/>
</dbReference>
<dbReference type="PATRIC" id="fig|1618023.3.peg.1368"/>
<keyword evidence="3" id="KW-1185">Reference proteome</keyword>
<dbReference type="EMBL" id="JYON01000001">
    <property type="protein sequence ID" value="KJH73343.1"/>
    <property type="molecule type" value="Genomic_DNA"/>
</dbReference>
<keyword evidence="2" id="KW-0378">Hydrolase</keyword>